<name>A0A7L5E0V5_9SPHI</name>
<dbReference type="PANTHER" id="PTHR30146">
    <property type="entry name" value="LACI-RELATED TRANSCRIPTIONAL REPRESSOR"/>
    <property type="match status" value="1"/>
</dbReference>
<dbReference type="KEGG" id="mrob:HH214_12630"/>
<gene>
    <name evidence="5" type="ORF">HH214_12630</name>
</gene>
<feature type="domain" description="HTH lacI-type" evidence="4">
    <location>
        <begin position="4"/>
        <end position="58"/>
    </location>
</feature>
<dbReference type="Proteomes" id="UP000503278">
    <property type="component" value="Chromosome"/>
</dbReference>
<keyword evidence="2" id="KW-0238">DNA-binding</keyword>
<proteinExistence type="predicted"/>
<dbReference type="InterPro" id="IPR010982">
    <property type="entry name" value="Lambda_DNA-bd_dom_sf"/>
</dbReference>
<dbReference type="SUPFAM" id="SSF53822">
    <property type="entry name" value="Periplasmic binding protein-like I"/>
    <property type="match status" value="1"/>
</dbReference>
<dbReference type="Gene3D" id="1.10.260.40">
    <property type="entry name" value="lambda repressor-like DNA-binding domains"/>
    <property type="match status" value="1"/>
</dbReference>
<protein>
    <submittedName>
        <fullName evidence="5">LacI family transcriptional regulator</fullName>
    </submittedName>
</protein>
<dbReference type="SUPFAM" id="SSF47413">
    <property type="entry name" value="lambda repressor-like DNA-binding domains"/>
    <property type="match status" value="1"/>
</dbReference>
<evidence type="ECO:0000259" key="4">
    <source>
        <dbReference type="PROSITE" id="PS50932"/>
    </source>
</evidence>
<dbReference type="EMBL" id="CP051682">
    <property type="protein sequence ID" value="QJD96661.1"/>
    <property type="molecule type" value="Genomic_DNA"/>
</dbReference>
<dbReference type="CDD" id="cd06267">
    <property type="entry name" value="PBP1_LacI_sugar_binding-like"/>
    <property type="match status" value="1"/>
</dbReference>
<dbReference type="InterPro" id="IPR028082">
    <property type="entry name" value="Peripla_BP_I"/>
</dbReference>
<dbReference type="InterPro" id="IPR000843">
    <property type="entry name" value="HTH_LacI"/>
</dbReference>
<evidence type="ECO:0000256" key="3">
    <source>
        <dbReference type="ARBA" id="ARBA00023163"/>
    </source>
</evidence>
<reference evidence="5 6" key="1">
    <citation type="submission" date="2020-04" db="EMBL/GenBank/DDBJ databases">
        <title>Genome sequencing of novel species.</title>
        <authorList>
            <person name="Heo J."/>
            <person name="Kim S.-J."/>
            <person name="Kim J.-S."/>
            <person name="Hong S.-B."/>
            <person name="Kwon S.-W."/>
        </authorList>
    </citation>
    <scope>NUCLEOTIDE SEQUENCE [LARGE SCALE GENOMIC DNA]</scope>
    <source>
        <strain evidence="5 6">F39-2</strain>
    </source>
</reference>
<dbReference type="Pfam" id="PF00356">
    <property type="entry name" value="LacI"/>
    <property type="match status" value="1"/>
</dbReference>
<keyword evidence="3" id="KW-0804">Transcription</keyword>
<dbReference type="GO" id="GO:0000976">
    <property type="term" value="F:transcription cis-regulatory region binding"/>
    <property type="evidence" value="ECO:0007669"/>
    <property type="project" value="TreeGrafter"/>
</dbReference>
<keyword evidence="1" id="KW-0805">Transcription regulation</keyword>
<dbReference type="PROSITE" id="PS50932">
    <property type="entry name" value="HTH_LACI_2"/>
    <property type="match status" value="1"/>
</dbReference>
<accession>A0A7L5E0V5</accession>
<sequence>MSAVTLKMIAAELSLSVATVSKALADSYEISQATKNTVSEAAQRLGYVANPYASSLRKRRSKTIAVVLPEIADSFFAQAINGIETITQAFGYHVLIYLSHESFLREQAIMQYFKSGRVDGILMSVSEETSDTSHIKDVIDDDIPVVFFDRVCEDLPTAQIVTNDFESSFNATHHLLSKSCHKIAFIANSGSLSINRNRVLGYQKALQSVGNSNELIVNCGKNDEENYQLLTSLFNQEERPDGVILSVEKLTPLVYQVCNDLGVTIPTQVKVLTFTNLGIASFMNPALTTVNQPAFEMGQAAAKALFKKLSQNIEVLDPELVILPSKLICRESTR</sequence>
<dbReference type="Pfam" id="PF13377">
    <property type="entry name" value="Peripla_BP_3"/>
    <property type="match status" value="1"/>
</dbReference>
<dbReference type="GO" id="GO:0003700">
    <property type="term" value="F:DNA-binding transcription factor activity"/>
    <property type="evidence" value="ECO:0007669"/>
    <property type="project" value="TreeGrafter"/>
</dbReference>
<dbReference type="RefSeq" id="WP_169608177.1">
    <property type="nucleotide sequence ID" value="NZ_CP051682.1"/>
</dbReference>
<evidence type="ECO:0000313" key="5">
    <source>
        <dbReference type="EMBL" id="QJD96661.1"/>
    </source>
</evidence>
<evidence type="ECO:0000256" key="1">
    <source>
        <dbReference type="ARBA" id="ARBA00023015"/>
    </source>
</evidence>
<dbReference type="PANTHER" id="PTHR30146:SF109">
    <property type="entry name" value="HTH-TYPE TRANSCRIPTIONAL REGULATOR GALS"/>
    <property type="match status" value="1"/>
</dbReference>
<organism evidence="5 6">
    <name type="scientific">Mucilaginibacter robiniae</name>
    <dbReference type="NCBI Taxonomy" id="2728022"/>
    <lineage>
        <taxon>Bacteria</taxon>
        <taxon>Pseudomonadati</taxon>
        <taxon>Bacteroidota</taxon>
        <taxon>Sphingobacteriia</taxon>
        <taxon>Sphingobacteriales</taxon>
        <taxon>Sphingobacteriaceae</taxon>
        <taxon>Mucilaginibacter</taxon>
    </lineage>
</organism>
<dbReference type="CDD" id="cd01392">
    <property type="entry name" value="HTH_LacI"/>
    <property type="match status" value="1"/>
</dbReference>
<dbReference type="AlphaFoldDB" id="A0A7L5E0V5"/>
<dbReference type="Gene3D" id="3.40.50.2300">
    <property type="match status" value="2"/>
</dbReference>
<evidence type="ECO:0000313" key="6">
    <source>
        <dbReference type="Proteomes" id="UP000503278"/>
    </source>
</evidence>
<dbReference type="InterPro" id="IPR046335">
    <property type="entry name" value="LacI/GalR-like_sensor"/>
</dbReference>
<keyword evidence="6" id="KW-1185">Reference proteome</keyword>
<evidence type="ECO:0000256" key="2">
    <source>
        <dbReference type="ARBA" id="ARBA00023125"/>
    </source>
</evidence>
<dbReference type="SMART" id="SM00354">
    <property type="entry name" value="HTH_LACI"/>
    <property type="match status" value="1"/>
</dbReference>